<accession>A0A6J4P229</accession>
<dbReference type="AlphaFoldDB" id="A0A6J4P229"/>
<protein>
    <recommendedName>
        <fullName evidence="2">Mobile element protein</fullName>
    </recommendedName>
</protein>
<evidence type="ECO:0008006" key="2">
    <source>
        <dbReference type="Google" id="ProtNLM"/>
    </source>
</evidence>
<reference evidence="1" key="1">
    <citation type="submission" date="2020-02" db="EMBL/GenBank/DDBJ databases">
        <authorList>
            <person name="Meier V. D."/>
        </authorList>
    </citation>
    <scope>NUCLEOTIDE SEQUENCE</scope>
    <source>
        <strain evidence="1">AVDCRST_MAG03</strain>
    </source>
</reference>
<gene>
    <name evidence="1" type="ORF">AVDCRST_MAG03-999</name>
</gene>
<sequence>MLLTATISAVNVHDFRLLEEVVDSVEPVRGRRGRPRKRPEKLHADKGYDFPRCRRFLRRRGTVRA</sequence>
<evidence type="ECO:0000313" key="1">
    <source>
        <dbReference type="EMBL" id="CAA9398119.1"/>
    </source>
</evidence>
<dbReference type="EMBL" id="CADCUT010000058">
    <property type="protein sequence ID" value="CAA9398119.1"/>
    <property type="molecule type" value="Genomic_DNA"/>
</dbReference>
<proteinExistence type="predicted"/>
<organism evidence="1">
    <name type="scientific">uncultured Rubrobacteraceae bacterium</name>
    <dbReference type="NCBI Taxonomy" id="349277"/>
    <lineage>
        <taxon>Bacteria</taxon>
        <taxon>Bacillati</taxon>
        <taxon>Actinomycetota</taxon>
        <taxon>Rubrobacteria</taxon>
        <taxon>Rubrobacterales</taxon>
        <taxon>Rubrobacteraceae</taxon>
        <taxon>environmental samples</taxon>
    </lineage>
</organism>
<name>A0A6J4P229_9ACTN</name>